<organism evidence="1 2">
    <name type="scientific">Metabacillus bambusae</name>
    <dbReference type="NCBI Taxonomy" id="2795218"/>
    <lineage>
        <taxon>Bacteria</taxon>
        <taxon>Bacillati</taxon>
        <taxon>Bacillota</taxon>
        <taxon>Bacilli</taxon>
        <taxon>Bacillales</taxon>
        <taxon>Bacillaceae</taxon>
        <taxon>Metabacillus</taxon>
    </lineage>
</organism>
<evidence type="ECO:0000313" key="2">
    <source>
        <dbReference type="Proteomes" id="UP000663981"/>
    </source>
</evidence>
<evidence type="ECO:0000313" key="1">
    <source>
        <dbReference type="EMBL" id="MBO1513129.1"/>
    </source>
</evidence>
<accession>A0ABS3N4Z9</accession>
<proteinExistence type="predicted"/>
<name>A0ABS3N4Z9_9BACI</name>
<comment type="caution">
    <text evidence="1">The sequence shown here is derived from an EMBL/GenBank/DDBJ whole genome shotgun (WGS) entry which is preliminary data.</text>
</comment>
<protein>
    <recommendedName>
        <fullName evidence="3">DUF4397 domain-containing protein</fullName>
    </recommendedName>
</protein>
<reference evidence="1 2" key="1">
    <citation type="submission" date="2021-03" db="EMBL/GenBank/DDBJ databases">
        <title>Whole genome sequence of Metabacillus bambusae BG109.</title>
        <authorList>
            <person name="Jeong J.W."/>
        </authorList>
    </citation>
    <scope>NUCLEOTIDE SEQUENCE [LARGE SCALE GENOMIC DNA]</scope>
    <source>
        <strain evidence="1 2">BG109</strain>
    </source>
</reference>
<sequence length="120" mass="13330">MFAYSTGQISGTLLNLSSVRVDLMNKTPDTQTVQVLLFDTSTSPKTTVFDETFTIPPSSGDFREITPALFPDRYEVLVRSNDLNIVPYISGITITGSVDNNATFKYGDLFIWEPNSRPVI</sequence>
<dbReference type="Proteomes" id="UP000663981">
    <property type="component" value="Unassembled WGS sequence"/>
</dbReference>
<evidence type="ECO:0008006" key="3">
    <source>
        <dbReference type="Google" id="ProtNLM"/>
    </source>
</evidence>
<dbReference type="EMBL" id="JAGDEL010000012">
    <property type="protein sequence ID" value="MBO1513129.1"/>
    <property type="molecule type" value="Genomic_DNA"/>
</dbReference>
<keyword evidence="2" id="KW-1185">Reference proteome</keyword>
<gene>
    <name evidence="1" type="ORF">I7822_15880</name>
</gene>
<dbReference type="RefSeq" id="WP_207979931.1">
    <property type="nucleotide sequence ID" value="NZ_JAGDEL010000012.1"/>
</dbReference>